<dbReference type="AlphaFoldDB" id="A0A438KMF0"/>
<dbReference type="PANTHER" id="PTHR46890">
    <property type="entry name" value="NON-LTR RETROLELEMENT REVERSE TRANSCRIPTASE-LIKE PROTEIN-RELATED"/>
    <property type="match status" value="1"/>
</dbReference>
<dbReference type="InterPro" id="IPR052343">
    <property type="entry name" value="Retrotransposon-Effector_Assoc"/>
</dbReference>
<sequence>MWLLSDGLKELVREWWTGYLVAGTNSHCLAEKLKSLKKDLKRWNKEVFGNVFIRKSEVLSRIQLWDSKERVNPLSFEEAEARMRDLEEYKNCVLMEETSWRQKSRETWLKEGDKNTGFFHKMANARAKRKFLSKVKINGVTLIDEEDIKSGCVGLIGLCYWKMRIGDCELGIYSFMFWGQKGGTEELKDFRSINLVGSLYKLLAKVLANRLKLVVGKDYLLSVMSKMGFGQSTRGLRQGDPLSSYLFILVMEALSQLLFRARSGGFIERFKVGSSSGAISGLKVNRDKSEAIPIGMIDYLENIVSVIGYRVGKLPTSYLGLPLGAIFKSLRVEGLFRKLHPLVLNRDVEDVLSWKNSKNYYFSVRSLYRSFTRASSDLFPWNIVWRSSAPMRWVLHSSIKRNLISWHGAFMSKRKEKAWRAASFV</sequence>
<name>A0A438KMF0_VITVI</name>
<evidence type="ECO:0000313" key="1">
    <source>
        <dbReference type="EMBL" id="RVX22381.1"/>
    </source>
</evidence>
<dbReference type="PANTHER" id="PTHR46890:SF1">
    <property type="entry name" value="REVERSE TRANSCRIPTASE DOMAIN-CONTAINING PROTEIN"/>
    <property type="match status" value="1"/>
</dbReference>
<dbReference type="Proteomes" id="UP000288805">
    <property type="component" value="Unassembled WGS sequence"/>
</dbReference>
<proteinExistence type="predicted"/>
<protein>
    <recommendedName>
        <fullName evidence="3">Reverse transcriptase domain-containing protein</fullName>
    </recommendedName>
</protein>
<evidence type="ECO:0008006" key="3">
    <source>
        <dbReference type="Google" id="ProtNLM"/>
    </source>
</evidence>
<gene>
    <name evidence="1" type="ORF">CK203_012501</name>
</gene>
<evidence type="ECO:0000313" key="2">
    <source>
        <dbReference type="Proteomes" id="UP000288805"/>
    </source>
</evidence>
<accession>A0A438KMF0</accession>
<reference evidence="1 2" key="1">
    <citation type="journal article" date="2018" name="PLoS Genet.">
        <title>Population sequencing reveals clonal diversity and ancestral inbreeding in the grapevine cultivar Chardonnay.</title>
        <authorList>
            <person name="Roach M.J."/>
            <person name="Johnson D.L."/>
            <person name="Bohlmann J."/>
            <person name="van Vuuren H.J."/>
            <person name="Jones S.J."/>
            <person name="Pretorius I.S."/>
            <person name="Schmidt S.A."/>
            <person name="Borneman A.R."/>
        </authorList>
    </citation>
    <scope>NUCLEOTIDE SEQUENCE [LARGE SCALE GENOMIC DNA]</scope>
    <source>
        <strain evidence="2">cv. Chardonnay</strain>
        <tissue evidence="1">Leaf</tissue>
    </source>
</reference>
<dbReference type="EMBL" id="QGNW01000003">
    <property type="protein sequence ID" value="RVX22381.1"/>
    <property type="molecule type" value="Genomic_DNA"/>
</dbReference>
<organism evidence="1 2">
    <name type="scientific">Vitis vinifera</name>
    <name type="common">Grape</name>
    <dbReference type="NCBI Taxonomy" id="29760"/>
    <lineage>
        <taxon>Eukaryota</taxon>
        <taxon>Viridiplantae</taxon>
        <taxon>Streptophyta</taxon>
        <taxon>Embryophyta</taxon>
        <taxon>Tracheophyta</taxon>
        <taxon>Spermatophyta</taxon>
        <taxon>Magnoliopsida</taxon>
        <taxon>eudicotyledons</taxon>
        <taxon>Gunneridae</taxon>
        <taxon>Pentapetalae</taxon>
        <taxon>rosids</taxon>
        <taxon>Vitales</taxon>
        <taxon>Vitaceae</taxon>
        <taxon>Viteae</taxon>
        <taxon>Vitis</taxon>
    </lineage>
</organism>
<comment type="caution">
    <text evidence="1">The sequence shown here is derived from an EMBL/GenBank/DDBJ whole genome shotgun (WGS) entry which is preliminary data.</text>
</comment>